<keyword evidence="12" id="KW-1185">Reference proteome</keyword>
<evidence type="ECO:0000256" key="7">
    <source>
        <dbReference type="ARBA" id="ARBA00023027"/>
    </source>
</evidence>
<keyword evidence="8" id="KW-1015">Disulfide bond</keyword>
<keyword evidence="4" id="KW-0548">Nucleotidyltransferase</keyword>
<dbReference type="GO" id="GO:0003950">
    <property type="term" value="F:NAD+ poly-ADP-ribosyltransferase activity"/>
    <property type="evidence" value="ECO:0007669"/>
    <property type="project" value="TreeGrafter"/>
</dbReference>
<comment type="similarity">
    <text evidence="1 10">Belongs to the Arg-specific ADP-ribosyltransferase family.</text>
</comment>
<comment type="catalytic activity">
    <reaction evidence="9 10">
        <text>L-arginyl-[protein] + NAD(+) = N(omega)-(ADP-D-ribosyl)-L-arginyl-[protein] + nicotinamide + H(+)</text>
        <dbReference type="Rhea" id="RHEA:19149"/>
        <dbReference type="Rhea" id="RHEA-COMP:10532"/>
        <dbReference type="Rhea" id="RHEA-COMP:15087"/>
        <dbReference type="ChEBI" id="CHEBI:15378"/>
        <dbReference type="ChEBI" id="CHEBI:17154"/>
        <dbReference type="ChEBI" id="CHEBI:29965"/>
        <dbReference type="ChEBI" id="CHEBI:57540"/>
        <dbReference type="ChEBI" id="CHEBI:142554"/>
        <dbReference type="EC" id="2.4.2.31"/>
    </reaction>
</comment>
<proteinExistence type="inferred from homology"/>
<reference evidence="11" key="2">
    <citation type="submission" date="2025-09" db="UniProtKB">
        <authorList>
            <consortium name="Ensembl"/>
        </authorList>
    </citation>
    <scope>IDENTIFICATION</scope>
</reference>
<protein>
    <recommendedName>
        <fullName evidence="10">NAD(P)(+)--arginine ADP-ribosyltransferase</fullName>
        <ecNumber evidence="10">2.4.2.31</ecNumber>
    </recommendedName>
    <alternativeName>
        <fullName evidence="10">Mono(ADP-ribosyl)transferase</fullName>
    </alternativeName>
</protein>
<keyword evidence="5" id="KW-0732">Signal</keyword>
<dbReference type="Pfam" id="PF01129">
    <property type="entry name" value="ART"/>
    <property type="match status" value="2"/>
</dbReference>
<dbReference type="GO" id="GO:0016779">
    <property type="term" value="F:nucleotidyltransferase activity"/>
    <property type="evidence" value="ECO:0007669"/>
    <property type="project" value="UniProtKB-KW"/>
</dbReference>
<dbReference type="PRINTS" id="PR00970">
    <property type="entry name" value="RIBTRNSFRASE"/>
</dbReference>
<evidence type="ECO:0000256" key="1">
    <source>
        <dbReference type="ARBA" id="ARBA00009558"/>
    </source>
</evidence>
<evidence type="ECO:0000256" key="4">
    <source>
        <dbReference type="ARBA" id="ARBA00022695"/>
    </source>
</evidence>
<dbReference type="AlphaFoldDB" id="A0A8C5U7M7"/>
<dbReference type="InterPro" id="IPR050999">
    <property type="entry name" value="ADP-ribosyltransferase_ARG"/>
</dbReference>
<accession>A0A8C5U7M7</accession>
<keyword evidence="3 10" id="KW-0808">Transferase</keyword>
<evidence type="ECO:0000256" key="2">
    <source>
        <dbReference type="ARBA" id="ARBA00022676"/>
    </source>
</evidence>
<dbReference type="Proteomes" id="UP000694560">
    <property type="component" value="Unplaced"/>
</dbReference>
<evidence type="ECO:0000256" key="9">
    <source>
        <dbReference type="ARBA" id="ARBA00047597"/>
    </source>
</evidence>
<evidence type="ECO:0000313" key="12">
    <source>
        <dbReference type="Proteomes" id="UP000694560"/>
    </source>
</evidence>
<dbReference type="Ensembl" id="ENSMCST00000018138.1">
    <property type="protein sequence ID" value="ENSMCSP00000017688.1"/>
    <property type="gene ID" value="ENSMCSG00000012409.1"/>
</dbReference>
<sequence>MGLGAGLGSREELMGHWGTPGLGLGSWGLALLAMTTATAVMDEVPMDMAPNSFDDRYWGCRDKMTAGCRDYGHELQQNSLFAQAWPQQWQRRVPCALSFLGPGHRHHGLHGANVIVQGVSHAVREAGILLDTETNFQLQSSAFPWQTVRGSAWPDGPVGQFTSTSLSKTVSEGYGTDTFFRCTCGWYTALLSPGQEVLIPPFETFDVTEVIRIGDTGHISSTPRGCIATTTAQWLRGDVMGTPLAPSGEVAGQGFLLALAALAVATGIL</sequence>
<keyword evidence="6 10" id="KW-0521">NADP</keyword>
<name>A0A8C5U7M7_9PASS</name>
<keyword evidence="7 10" id="KW-0520">NAD</keyword>
<reference evidence="11" key="1">
    <citation type="submission" date="2025-08" db="UniProtKB">
        <authorList>
            <consortium name="Ensembl"/>
        </authorList>
    </citation>
    <scope>IDENTIFICATION</scope>
</reference>
<dbReference type="PANTHER" id="PTHR10339:SF19">
    <property type="entry name" value="GPI-LINKED NAD(P)(+)--ARGININE ADP-RIBOSYLTRANSFERASE 1"/>
    <property type="match status" value="1"/>
</dbReference>
<evidence type="ECO:0000256" key="3">
    <source>
        <dbReference type="ARBA" id="ARBA00022679"/>
    </source>
</evidence>
<evidence type="ECO:0000256" key="5">
    <source>
        <dbReference type="ARBA" id="ARBA00022729"/>
    </source>
</evidence>
<evidence type="ECO:0000313" key="11">
    <source>
        <dbReference type="Ensembl" id="ENSMCSP00000017688.1"/>
    </source>
</evidence>
<dbReference type="PANTHER" id="PTHR10339">
    <property type="entry name" value="ADP-RIBOSYLTRANSFERASE"/>
    <property type="match status" value="1"/>
</dbReference>
<dbReference type="EC" id="2.4.2.31" evidence="10"/>
<dbReference type="SUPFAM" id="SSF56399">
    <property type="entry name" value="ADP-ribosylation"/>
    <property type="match status" value="1"/>
</dbReference>
<organism evidence="11 12">
    <name type="scientific">Malurus cyaneus samueli</name>
    <dbReference type="NCBI Taxonomy" id="2593467"/>
    <lineage>
        <taxon>Eukaryota</taxon>
        <taxon>Metazoa</taxon>
        <taxon>Chordata</taxon>
        <taxon>Craniata</taxon>
        <taxon>Vertebrata</taxon>
        <taxon>Euteleostomi</taxon>
        <taxon>Archelosauria</taxon>
        <taxon>Archosauria</taxon>
        <taxon>Dinosauria</taxon>
        <taxon>Saurischia</taxon>
        <taxon>Theropoda</taxon>
        <taxon>Coelurosauria</taxon>
        <taxon>Aves</taxon>
        <taxon>Neognathae</taxon>
        <taxon>Neoaves</taxon>
        <taxon>Telluraves</taxon>
        <taxon>Australaves</taxon>
        <taxon>Passeriformes</taxon>
        <taxon>Meliphagoidea</taxon>
        <taxon>Maluridae</taxon>
        <taxon>Malurus</taxon>
    </lineage>
</organism>
<evidence type="ECO:0000256" key="6">
    <source>
        <dbReference type="ARBA" id="ARBA00022857"/>
    </source>
</evidence>
<dbReference type="Gene3D" id="3.90.176.10">
    <property type="entry name" value="Toxin ADP-ribosyltransferase, Chain A, domain 1"/>
    <property type="match status" value="2"/>
</dbReference>
<keyword evidence="2 10" id="KW-0328">Glycosyltransferase</keyword>
<dbReference type="GO" id="GO:0106274">
    <property type="term" value="F:NAD+-protein-arginine ADP-ribosyltransferase activity"/>
    <property type="evidence" value="ECO:0007669"/>
    <property type="project" value="UniProtKB-EC"/>
</dbReference>
<evidence type="ECO:0000256" key="10">
    <source>
        <dbReference type="RuleBase" id="RU361228"/>
    </source>
</evidence>
<dbReference type="InterPro" id="IPR000768">
    <property type="entry name" value="ART"/>
</dbReference>
<evidence type="ECO:0000256" key="8">
    <source>
        <dbReference type="ARBA" id="ARBA00023157"/>
    </source>
</evidence>